<proteinExistence type="predicted"/>
<dbReference type="GeneID" id="54365006"/>
<accession>A0A6J3MH58</accession>
<organism evidence="2">
    <name type="scientific">Dissoconium aciculare CBS 342.82</name>
    <dbReference type="NCBI Taxonomy" id="1314786"/>
    <lineage>
        <taxon>Eukaryota</taxon>
        <taxon>Fungi</taxon>
        <taxon>Dikarya</taxon>
        <taxon>Ascomycota</taxon>
        <taxon>Pezizomycotina</taxon>
        <taxon>Dothideomycetes</taxon>
        <taxon>Dothideomycetidae</taxon>
        <taxon>Mycosphaerellales</taxon>
        <taxon>Dissoconiaceae</taxon>
        <taxon>Dissoconium</taxon>
    </lineage>
</organism>
<reference evidence="2" key="1">
    <citation type="submission" date="2020-01" db="EMBL/GenBank/DDBJ databases">
        <authorList>
            <consortium name="DOE Joint Genome Institute"/>
            <person name="Haridas S."/>
            <person name="Albert R."/>
            <person name="Binder M."/>
            <person name="Bloem J."/>
            <person name="Labutti K."/>
            <person name="Salamov A."/>
            <person name="Andreopoulos B."/>
            <person name="Baker S.E."/>
            <person name="Barry K."/>
            <person name="Bills G."/>
            <person name="Bluhm B.H."/>
            <person name="Cannon C."/>
            <person name="Castanera R."/>
            <person name="Culley D.E."/>
            <person name="Daum C."/>
            <person name="Ezra D."/>
            <person name="Gonzalez J.B."/>
            <person name="Henrissat B."/>
            <person name="Kuo A."/>
            <person name="Liang C."/>
            <person name="Lipzen A."/>
            <person name="Lutzoni F."/>
            <person name="Magnuson J."/>
            <person name="Mondo S."/>
            <person name="Nolan M."/>
            <person name="Ohm R."/>
            <person name="Pangilinan J."/>
            <person name="Park H.-J."/>
            <person name="Ramirez L."/>
            <person name="Alfaro M."/>
            <person name="Sun H."/>
            <person name="Tritt A."/>
            <person name="Yoshinaga Y."/>
            <person name="Zwiers L.-H."/>
            <person name="Turgeon B.G."/>
            <person name="Goodwin S.B."/>
            <person name="Spatafora J.W."/>
            <person name="Crous P.W."/>
            <person name="Grigoriev I.V."/>
        </authorList>
    </citation>
    <scope>NUCLEOTIDE SEQUENCE</scope>
    <source>
        <strain evidence="2">CBS 342.82</strain>
    </source>
</reference>
<sequence>MPILPPQLLDSLRLRPHLEAILPDLAEDEYDVPSFLDLIIMHHPRDSPENPAVALVYHPNGLHEPPMDRFFPLIHLRRPEFRHMVALDTPKGTAYVGSDGHVDGVDLLSPEERPLWRKIGMVELAARFYFGPLHAELAMDRSLHLRHYDMHHSTLSTREGWVRN</sequence>
<evidence type="ECO:0000313" key="2">
    <source>
        <dbReference type="RefSeq" id="XP_033464311.1"/>
    </source>
</evidence>
<keyword evidence="1" id="KW-1185">Reference proteome</keyword>
<reference evidence="2" key="3">
    <citation type="submission" date="2025-08" db="UniProtKB">
        <authorList>
            <consortium name="RefSeq"/>
        </authorList>
    </citation>
    <scope>IDENTIFICATION</scope>
    <source>
        <strain evidence="2">CBS 342.82</strain>
    </source>
</reference>
<name>A0A6J3MH58_9PEZI</name>
<gene>
    <name evidence="2" type="ORF">K489DRAFT_405995</name>
</gene>
<evidence type="ECO:0000313" key="1">
    <source>
        <dbReference type="Proteomes" id="UP000504637"/>
    </source>
</evidence>
<dbReference type="RefSeq" id="XP_033464311.1">
    <property type="nucleotide sequence ID" value="XM_033607206.1"/>
</dbReference>
<protein>
    <submittedName>
        <fullName evidence="2">Uncharacterized protein</fullName>
    </submittedName>
</protein>
<dbReference type="Proteomes" id="UP000504637">
    <property type="component" value="Unplaced"/>
</dbReference>
<dbReference type="AlphaFoldDB" id="A0A6J3MH58"/>
<reference evidence="2" key="2">
    <citation type="submission" date="2020-04" db="EMBL/GenBank/DDBJ databases">
        <authorList>
            <consortium name="NCBI Genome Project"/>
        </authorList>
    </citation>
    <scope>NUCLEOTIDE SEQUENCE</scope>
    <source>
        <strain evidence="2">CBS 342.82</strain>
    </source>
</reference>